<keyword evidence="3 5" id="KW-0413">Isomerase</keyword>
<dbReference type="PIRSF" id="PIRSF005096">
    <property type="entry name" value="GALM"/>
    <property type="match status" value="1"/>
</dbReference>
<evidence type="ECO:0000256" key="1">
    <source>
        <dbReference type="ARBA" id="ARBA00005028"/>
    </source>
</evidence>
<dbReference type="InterPro" id="IPR014718">
    <property type="entry name" value="GH-type_carb-bd"/>
</dbReference>
<dbReference type="SUPFAM" id="SSF74650">
    <property type="entry name" value="Galactose mutarotase-like"/>
    <property type="match status" value="1"/>
</dbReference>
<evidence type="ECO:0000256" key="4">
    <source>
        <dbReference type="ARBA" id="ARBA00023277"/>
    </source>
</evidence>
<protein>
    <recommendedName>
        <fullName evidence="5">Aldose 1-epimerase</fullName>
        <ecNumber evidence="5">5.1.3.3</ecNumber>
    </recommendedName>
</protein>
<organism evidence="6 7">
    <name type="scientific">Marinobacterium aestuariivivens</name>
    <dbReference type="NCBI Taxonomy" id="1698799"/>
    <lineage>
        <taxon>Bacteria</taxon>
        <taxon>Pseudomonadati</taxon>
        <taxon>Pseudomonadota</taxon>
        <taxon>Gammaproteobacteria</taxon>
        <taxon>Oceanospirillales</taxon>
        <taxon>Oceanospirillaceae</taxon>
        <taxon>Marinobacterium</taxon>
    </lineage>
</organism>
<comment type="caution">
    <text evidence="6">The sequence shown here is derived from an EMBL/GenBank/DDBJ whole genome shotgun (WGS) entry which is preliminary data.</text>
</comment>
<dbReference type="Gene3D" id="2.70.98.10">
    <property type="match status" value="1"/>
</dbReference>
<evidence type="ECO:0000313" key="7">
    <source>
        <dbReference type="Proteomes" id="UP001596422"/>
    </source>
</evidence>
<keyword evidence="7" id="KW-1185">Reference proteome</keyword>
<gene>
    <name evidence="6" type="ORF">ACFQDL_00735</name>
</gene>
<keyword evidence="4 5" id="KW-0119">Carbohydrate metabolism</keyword>
<dbReference type="PANTHER" id="PTHR10091:SF0">
    <property type="entry name" value="GALACTOSE MUTAROTASE"/>
    <property type="match status" value="1"/>
</dbReference>
<dbReference type="InterPro" id="IPR015443">
    <property type="entry name" value="Aldose_1-epimerase"/>
</dbReference>
<dbReference type="PANTHER" id="PTHR10091">
    <property type="entry name" value="ALDOSE-1-EPIMERASE"/>
    <property type="match status" value="1"/>
</dbReference>
<sequence>MPNDASIGDRSPVIVTLRSELIRAELCSYGARLLALYLRNADGSETNIALALPSLEDYAAGNSSIGAICGRFANRIRNACYREQDSIVHLSANEGPNHLHGGGTGFDRQPWNTVAMDSEAVTFSLAVPDGDQGYPGALNARVTYRLLGAEGLQCRITASSDRPTIVNLTHHAYWNLTGDFSRSAADHMLQIDADAFLPVDDQLIPLPGRSPVARTAFDFREPALTRERLAGCGDGFDHNFCLNGPRGTLRPVARLEDPASGRSLRLSTSEAGLQFYLARHFTPDITSREGRPLHPAAGIALEPQTFPDSPNRPDFPSPRLLPGELYEHLIEWQFGSG</sequence>
<dbReference type="InterPro" id="IPR008183">
    <property type="entry name" value="Aldose_1/G6P_1-epimerase"/>
</dbReference>
<dbReference type="Proteomes" id="UP001596422">
    <property type="component" value="Unassembled WGS sequence"/>
</dbReference>
<dbReference type="EC" id="5.1.3.3" evidence="5"/>
<reference evidence="7" key="1">
    <citation type="journal article" date="2019" name="Int. J. Syst. Evol. Microbiol.">
        <title>The Global Catalogue of Microorganisms (GCM) 10K type strain sequencing project: providing services to taxonomists for standard genome sequencing and annotation.</title>
        <authorList>
            <consortium name="The Broad Institute Genomics Platform"/>
            <consortium name="The Broad Institute Genome Sequencing Center for Infectious Disease"/>
            <person name="Wu L."/>
            <person name="Ma J."/>
        </authorList>
    </citation>
    <scope>NUCLEOTIDE SEQUENCE [LARGE SCALE GENOMIC DNA]</scope>
    <source>
        <strain evidence="7">NBRC 111756</strain>
    </source>
</reference>
<comment type="pathway">
    <text evidence="1 5">Carbohydrate metabolism; hexose metabolism.</text>
</comment>
<dbReference type="InterPro" id="IPR047215">
    <property type="entry name" value="Galactose_mutarotase-like"/>
</dbReference>
<dbReference type="CDD" id="cd09019">
    <property type="entry name" value="galactose_mutarotase_like"/>
    <property type="match status" value="1"/>
</dbReference>
<accession>A0ABW1ZUI5</accession>
<dbReference type="NCBIfam" id="NF008277">
    <property type="entry name" value="PRK11055.1"/>
    <property type="match status" value="1"/>
</dbReference>
<proteinExistence type="inferred from homology"/>
<evidence type="ECO:0000256" key="3">
    <source>
        <dbReference type="ARBA" id="ARBA00023235"/>
    </source>
</evidence>
<comment type="similarity">
    <text evidence="2 5">Belongs to the aldose epimerase family.</text>
</comment>
<evidence type="ECO:0000256" key="2">
    <source>
        <dbReference type="ARBA" id="ARBA00006206"/>
    </source>
</evidence>
<dbReference type="RefSeq" id="WP_379907361.1">
    <property type="nucleotide sequence ID" value="NZ_JBHSWE010000001.1"/>
</dbReference>
<evidence type="ECO:0000313" key="6">
    <source>
        <dbReference type="EMBL" id="MFC6668802.1"/>
    </source>
</evidence>
<name>A0ABW1ZUI5_9GAMM</name>
<dbReference type="EMBL" id="JBHSWE010000001">
    <property type="protein sequence ID" value="MFC6668802.1"/>
    <property type="molecule type" value="Genomic_DNA"/>
</dbReference>
<comment type="catalytic activity">
    <reaction evidence="5">
        <text>alpha-D-glucose = beta-D-glucose</text>
        <dbReference type="Rhea" id="RHEA:10264"/>
        <dbReference type="ChEBI" id="CHEBI:15903"/>
        <dbReference type="ChEBI" id="CHEBI:17925"/>
        <dbReference type="EC" id="5.1.3.3"/>
    </reaction>
</comment>
<dbReference type="Pfam" id="PF01263">
    <property type="entry name" value="Aldose_epim"/>
    <property type="match status" value="1"/>
</dbReference>
<dbReference type="InterPro" id="IPR011013">
    <property type="entry name" value="Gal_mutarotase_sf_dom"/>
</dbReference>
<dbReference type="GO" id="GO:0016853">
    <property type="term" value="F:isomerase activity"/>
    <property type="evidence" value="ECO:0007669"/>
    <property type="project" value="UniProtKB-KW"/>
</dbReference>
<evidence type="ECO:0000256" key="5">
    <source>
        <dbReference type="PIRNR" id="PIRNR005096"/>
    </source>
</evidence>